<feature type="transmembrane region" description="Helical" evidence="6">
    <location>
        <begin position="287"/>
        <end position="309"/>
    </location>
</feature>
<protein>
    <submittedName>
        <fullName evidence="10">PspC domain-containing protein</fullName>
    </submittedName>
</protein>
<gene>
    <name evidence="10" type="ORF">G0Q07_00920</name>
</gene>
<dbReference type="GO" id="GO:0005886">
    <property type="term" value="C:plasma membrane"/>
    <property type="evidence" value="ECO:0007669"/>
    <property type="project" value="UniProtKB-SubCell"/>
</dbReference>
<evidence type="ECO:0000259" key="9">
    <source>
        <dbReference type="Pfam" id="PF22744"/>
    </source>
</evidence>
<organism evidence="10 11">
    <name type="scientific">Draconibacterium halophilum</name>
    <dbReference type="NCBI Taxonomy" id="2706887"/>
    <lineage>
        <taxon>Bacteria</taxon>
        <taxon>Pseudomonadati</taxon>
        <taxon>Bacteroidota</taxon>
        <taxon>Bacteroidia</taxon>
        <taxon>Marinilabiliales</taxon>
        <taxon>Prolixibacteraceae</taxon>
        <taxon>Draconibacterium</taxon>
    </lineage>
</organism>
<feature type="transmembrane region" description="Helical" evidence="6">
    <location>
        <begin position="230"/>
        <end position="256"/>
    </location>
</feature>
<keyword evidence="3 6" id="KW-0812">Transmembrane</keyword>
<evidence type="ECO:0000256" key="4">
    <source>
        <dbReference type="ARBA" id="ARBA00022989"/>
    </source>
</evidence>
<evidence type="ECO:0000256" key="3">
    <source>
        <dbReference type="ARBA" id="ARBA00022692"/>
    </source>
</evidence>
<keyword evidence="4 6" id="KW-1133">Transmembrane helix</keyword>
<evidence type="ECO:0000259" key="7">
    <source>
        <dbReference type="Pfam" id="PF04024"/>
    </source>
</evidence>
<feature type="domain" description="PspC-related ToastRack" evidence="9">
    <location>
        <begin position="407"/>
        <end position="519"/>
    </location>
</feature>
<evidence type="ECO:0000256" key="6">
    <source>
        <dbReference type="SAM" id="Phobius"/>
    </source>
</evidence>
<dbReference type="Pfam" id="PF04024">
    <property type="entry name" value="PspC"/>
    <property type="match status" value="1"/>
</dbReference>
<keyword evidence="2" id="KW-1003">Cell membrane</keyword>
<feature type="transmembrane region" description="Helical" evidence="6">
    <location>
        <begin position="111"/>
        <end position="127"/>
    </location>
</feature>
<evidence type="ECO:0000256" key="2">
    <source>
        <dbReference type="ARBA" id="ARBA00022475"/>
    </source>
</evidence>
<dbReference type="RefSeq" id="WP_163344312.1">
    <property type="nucleotide sequence ID" value="NZ_CP048409.1"/>
</dbReference>
<reference evidence="10 11" key="1">
    <citation type="submission" date="2020-02" db="EMBL/GenBank/DDBJ databases">
        <title>Genome sequencing for Draconibacterium sp. strain M1.</title>
        <authorList>
            <person name="Park S.-J."/>
        </authorList>
    </citation>
    <scope>NUCLEOTIDE SEQUENCE [LARGE SCALE GENOMIC DNA]</scope>
    <source>
        <strain evidence="10 11">M1</strain>
    </source>
</reference>
<accession>A0A6C0R8A0</accession>
<dbReference type="AlphaFoldDB" id="A0A6C0R8A0"/>
<dbReference type="PANTHER" id="PTHR33885">
    <property type="entry name" value="PHAGE SHOCK PROTEIN C"/>
    <property type="match status" value="1"/>
</dbReference>
<evidence type="ECO:0000313" key="10">
    <source>
        <dbReference type="EMBL" id="QIA06379.1"/>
    </source>
</evidence>
<evidence type="ECO:0000313" key="11">
    <source>
        <dbReference type="Proteomes" id="UP000474630"/>
    </source>
</evidence>
<keyword evidence="11" id="KW-1185">Reference proteome</keyword>
<dbReference type="Pfam" id="PF22744">
    <property type="entry name" value="Toast-rack_PspC-Cterm"/>
    <property type="match status" value="1"/>
</dbReference>
<dbReference type="InterPro" id="IPR052027">
    <property type="entry name" value="PspC"/>
</dbReference>
<dbReference type="Proteomes" id="UP000474630">
    <property type="component" value="Chromosome"/>
</dbReference>
<dbReference type="EMBL" id="CP048409">
    <property type="protein sequence ID" value="QIA06379.1"/>
    <property type="molecule type" value="Genomic_DNA"/>
</dbReference>
<proteinExistence type="predicted"/>
<dbReference type="InterPro" id="IPR054321">
    <property type="entry name" value="PspC-rel_TM"/>
</dbReference>
<feature type="domain" description="Phage shock protein PspC N-terminal" evidence="7">
    <location>
        <begin position="105"/>
        <end position="163"/>
    </location>
</feature>
<evidence type="ECO:0000256" key="1">
    <source>
        <dbReference type="ARBA" id="ARBA00004162"/>
    </source>
</evidence>
<comment type="subcellular location">
    <subcellularLocation>
        <location evidence="1">Cell membrane</location>
        <topology evidence="1">Single-pass membrane protein</topology>
    </subcellularLocation>
</comment>
<dbReference type="KEGG" id="drc:G0Q07_00920"/>
<dbReference type="InterPro" id="IPR007168">
    <property type="entry name" value="Phageshock_PspC_N"/>
</dbReference>
<dbReference type="PANTHER" id="PTHR33885:SF3">
    <property type="entry name" value="PHAGE SHOCK PROTEIN C"/>
    <property type="match status" value="1"/>
</dbReference>
<keyword evidence="5 6" id="KW-0472">Membrane</keyword>
<dbReference type="InterPro" id="IPR054319">
    <property type="entry name" value="PspC-rel_ToastRack"/>
</dbReference>
<feature type="domain" description="PspC-related transmembrane region" evidence="8">
    <location>
        <begin position="207"/>
        <end position="348"/>
    </location>
</feature>
<dbReference type="Pfam" id="PF22571">
    <property type="entry name" value="LiaI-LiaF-TM_PspC"/>
    <property type="match status" value="1"/>
</dbReference>
<feature type="transmembrane region" description="Helical" evidence="6">
    <location>
        <begin position="133"/>
        <end position="160"/>
    </location>
</feature>
<evidence type="ECO:0000256" key="5">
    <source>
        <dbReference type="ARBA" id="ARBA00023136"/>
    </source>
</evidence>
<evidence type="ECO:0000259" key="8">
    <source>
        <dbReference type="Pfam" id="PF22571"/>
    </source>
</evidence>
<name>A0A6C0R8A0_9BACT</name>
<sequence>MKKTFTINISGTIFHIEEDAYEVLQRYLINLKNHFGIDEEGKEIIADIEARIAEIFSSKSAEEKKVITVEWVNDMVEIMGTPEDFAEEEGEEEDVSIASEAKRKRRLYRDPDHRVLGGICGGLGAYFNMDPVILRIILVILFFVTSGAAGLAYLILWIAVPKAVSTAQRLEMRGQEATVKNIEKSIKDEVKEVKESYKKFKESDTYSKGKRSMEGAGDVVYNIFKVILKVFVIVFGVFLVISGFFGILGLVSSMIIGQSFVDGMPLLWGPEIHVPNMLNHFVEPGTVTWGLILVGLILGIPLLALIYIGTKLVFRYKSNNAAVALSMAGVWLVSLFALLIVSVGQVGNYKQSSSITKSESISCDSCQTLYLHLADDKLDDYAEIDWDVEGFKVAMIDGREIVVGYPKLDVVRSSGDDFVVTVRSSSRGKTREDAKEWCEEMVYTFERSDSTLYFDPYFFIGDDSKWRGQEVDIKVKVPEGKAIFLGNDMDEIIHDIENTSNTWDGDMLGKYWEMKPEGLTEKASK</sequence>
<feature type="transmembrane region" description="Helical" evidence="6">
    <location>
        <begin position="321"/>
        <end position="344"/>
    </location>
</feature>